<dbReference type="Gene3D" id="3.40.50.410">
    <property type="entry name" value="von Willebrand factor, type A domain"/>
    <property type="match status" value="1"/>
</dbReference>
<proteinExistence type="predicted"/>
<evidence type="ECO:0000313" key="3">
    <source>
        <dbReference type="EMBL" id="MBN8797857.1"/>
    </source>
</evidence>
<sequence length="341" mass="37133">MHASRSRGAGLEFAQYRAYEPGDEPRQIDWKLYARSDRFFVRESERESPLTVWLLLDTTASMAQADRARNDWTRLHGACALAACVAELALQQGDGFGLIAIGGDGVRRLPAGHGLRQRDRLHLQLHALRAHGRWPPRERLAPVWERIAGNDLVVMIGDGFDDDAIALAERLARAGRDVVHLQLLTAEERDFPFRDGHRFRDPETGDELLGDGAVVRAGYLARFAEARRTLDARLQAAGIRHDTGFLDEAIDARREKLGEDLRGLGSADTSDLMDGGQAKQQALETLGNDAGSAPGDIWDAATRKEAEAAGIALPEQKGSGPISAARKAGGAGLERAQQLVA</sequence>
<protein>
    <submittedName>
        <fullName evidence="3">DUF58 domain-containing protein</fullName>
    </submittedName>
</protein>
<dbReference type="PANTHER" id="PTHR33608:SF7">
    <property type="entry name" value="DUF58 DOMAIN-CONTAINING PROTEIN"/>
    <property type="match status" value="1"/>
</dbReference>
<evidence type="ECO:0000256" key="1">
    <source>
        <dbReference type="SAM" id="MobiDB-lite"/>
    </source>
</evidence>
<evidence type="ECO:0000259" key="2">
    <source>
        <dbReference type="Pfam" id="PF01882"/>
    </source>
</evidence>
<feature type="region of interest" description="Disordered" evidence="1">
    <location>
        <begin position="311"/>
        <end position="341"/>
    </location>
</feature>
<reference evidence="3" key="1">
    <citation type="submission" date="2021-02" db="EMBL/GenBank/DDBJ databases">
        <title>Thiocyanate and organic carbon inputs drive convergent selection for specific autotrophic Afipia and Thiobacillus strains within complex microbiomes.</title>
        <authorList>
            <person name="Huddy R.J."/>
            <person name="Sachdeva R."/>
            <person name="Kadzinga F."/>
            <person name="Kantor R.S."/>
            <person name="Harrison S.T.L."/>
            <person name="Banfield J.F."/>
        </authorList>
    </citation>
    <scope>NUCLEOTIDE SEQUENCE</scope>
    <source>
        <strain evidence="3">SCN18_10_11_15_R1_P_69_7</strain>
    </source>
</reference>
<dbReference type="SUPFAM" id="SSF53300">
    <property type="entry name" value="vWA-like"/>
    <property type="match status" value="1"/>
</dbReference>
<dbReference type="Proteomes" id="UP000664815">
    <property type="component" value="Unassembled WGS sequence"/>
</dbReference>
<organism evidence="3 4">
    <name type="scientific">Stenotrophomonas nitritireducens</name>
    <dbReference type="NCBI Taxonomy" id="83617"/>
    <lineage>
        <taxon>Bacteria</taxon>
        <taxon>Pseudomonadati</taxon>
        <taxon>Pseudomonadota</taxon>
        <taxon>Gammaproteobacteria</taxon>
        <taxon>Lysobacterales</taxon>
        <taxon>Lysobacteraceae</taxon>
        <taxon>Stenotrophomonas</taxon>
    </lineage>
</organism>
<gene>
    <name evidence="3" type="ORF">J0H45_00630</name>
</gene>
<dbReference type="EMBL" id="JAFKMG010000074">
    <property type="protein sequence ID" value="MBN8797857.1"/>
    <property type="molecule type" value="Genomic_DNA"/>
</dbReference>
<evidence type="ECO:0000313" key="4">
    <source>
        <dbReference type="Proteomes" id="UP000664815"/>
    </source>
</evidence>
<dbReference type="PANTHER" id="PTHR33608">
    <property type="entry name" value="BLL2464 PROTEIN"/>
    <property type="match status" value="1"/>
</dbReference>
<feature type="domain" description="DUF58" evidence="2">
    <location>
        <begin position="15"/>
        <end position="226"/>
    </location>
</feature>
<dbReference type="Pfam" id="PF01882">
    <property type="entry name" value="DUF58"/>
    <property type="match status" value="1"/>
</dbReference>
<comment type="caution">
    <text evidence="3">The sequence shown here is derived from an EMBL/GenBank/DDBJ whole genome shotgun (WGS) entry which is preliminary data.</text>
</comment>
<dbReference type="InterPro" id="IPR002881">
    <property type="entry name" value="DUF58"/>
</dbReference>
<name>A0A9D8KXN2_9GAMM</name>
<accession>A0A9D8KXN2</accession>
<feature type="non-terminal residue" evidence="3">
    <location>
        <position position="341"/>
    </location>
</feature>
<dbReference type="InterPro" id="IPR036465">
    <property type="entry name" value="vWFA_dom_sf"/>
</dbReference>
<dbReference type="AlphaFoldDB" id="A0A9D8KXN2"/>